<dbReference type="AlphaFoldDB" id="A0A1X2HPB6"/>
<dbReference type="EMBL" id="MCGN01000002">
    <property type="protein sequence ID" value="ORZ01179.1"/>
    <property type="molecule type" value="Genomic_DNA"/>
</dbReference>
<proteinExistence type="predicted"/>
<organism evidence="1 2">
    <name type="scientific">Syncephalastrum racemosum</name>
    <name type="common">Filamentous fungus</name>
    <dbReference type="NCBI Taxonomy" id="13706"/>
    <lineage>
        <taxon>Eukaryota</taxon>
        <taxon>Fungi</taxon>
        <taxon>Fungi incertae sedis</taxon>
        <taxon>Mucoromycota</taxon>
        <taxon>Mucoromycotina</taxon>
        <taxon>Mucoromycetes</taxon>
        <taxon>Mucorales</taxon>
        <taxon>Syncephalastraceae</taxon>
        <taxon>Syncephalastrum</taxon>
    </lineage>
</organism>
<accession>A0A1X2HPB6</accession>
<dbReference type="Proteomes" id="UP000242180">
    <property type="component" value="Unassembled WGS sequence"/>
</dbReference>
<gene>
    <name evidence="1" type="ORF">BCR43DRAFT_486493</name>
</gene>
<comment type="caution">
    <text evidence="1">The sequence shown here is derived from an EMBL/GenBank/DDBJ whole genome shotgun (WGS) entry which is preliminary data.</text>
</comment>
<dbReference type="InParanoid" id="A0A1X2HPB6"/>
<keyword evidence="2" id="KW-1185">Reference proteome</keyword>
<sequence length="87" mass="9999">MHHNYAAVCAPPRCFLLILLSVMYLYRFGDACRQLANVKKTRLCLLPVRVNPTILVLDRRRKFWMGKIPGGTNHESSSTSPYFCRGQ</sequence>
<protein>
    <submittedName>
        <fullName evidence="1">Uncharacterized protein</fullName>
    </submittedName>
</protein>
<name>A0A1X2HPB6_SYNRA</name>
<evidence type="ECO:0000313" key="2">
    <source>
        <dbReference type="Proteomes" id="UP000242180"/>
    </source>
</evidence>
<evidence type="ECO:0000313" key="1">
    <source>
        <dbReference type="EMBL" id="ORZ01179.1"/>
    </source>
</evidence>
<reference evidence="1 2" key="1">
    <citation type="submission" date="2016-07" db="EMBL/GenBank/DDBJ databases">
        <title>Pervasive Adenine N6-methylation of Active Genes in Fungi.</title>
        <authorList>
            <consortium name="DOE Joint Genome Institute"/>
            <person name="Mondo S.J."/>
            <person name="Dannebaum R.O."/>
            <person name="Kuo R.C."/>
            <person name="Labutti K."/>
            <person name="Haridas S."/>
            <person name="Kuo A."/>
            <person name="Salamov A."/>
            <person name="Ahrendt S.R."/>
            <person name="Lipzen A."/>
            <person name="Sullivan W."/>
            <person name="Andreopoulos W.B."/>
            <person name="Clum A."/>
            <person name="Lindquist E."/>
            <person name="Daum C."/>
            <person name="Ramamoorthy G.K."/>
            <person name="Gryganskyi A."/>
            <person name="Culley D."/>
            <person name="Magnuson J.K."/>
            <person name="James T.Y."/>
            <person name="O'Malley M.A."/>
            <person name="Stajich J.E."/>
            <person name="Spatafora J.W."/>
            <person name="Visel A."/>
            <person name="Grigoriev I.V."/>
        </authorList>
    </citation>
    <scope>NUCLEOTIDE SEQUENCE [LARGE SCALE GENOMIC DNA]</scope>
    <source>
        <strain evidence="1 2">NRRL 2496</strain>
    </source>
</reference>